<comment type="caution">
    <text evidence="8">The sequence shown here is derived from an EMBL/GenBank/DDBJ whole genome shotgun (WGS) entry which is preliminary data.</text>
</comment>
<dbReference type="Proteomes" id="UP000283589">
    <property type="component" value="Unassembled WGS sequence"/>
</dbReference>
<comment type="similarity">
    <text evidence="2">Belongs to the SusD family.</text>
</comment>
<proteinExistence type="inferred from homology"/>
<keyword evidence="4" id="KW-0472">Membrane</keyword>
<evidence type="ECO:0000256" key="1">
    <source>
        <dbReference type="ARBA" id="ARBA00004442"/>
    </source>
</evidence>
<feature type="domain" description="RagB/SusD" evidence="6">
    <location>
        <begin position="315"/>
        <end position="456"/>
    </location>
</feature>
<evidence type="ECO:0000313" key="9">
    <source>
        <dbReference type="EMBL" id="RHM47603.1"/>
    </source>
</evidence>
<evidence type="ECO:0000256" key="5">
    <source>
        <dbReference type="ARBA" id="ARBA00023237"/>
    </source>
</evidence>
<dbReference type="STRING" id="1121130.GCA_000519105_00353"/>
<dbReference type="Proteomes" id="UP000286038">
    <property type="component" value="Unassembled WGS sequence"/>
</dbReference>
<dbReference type="AlphaFoldDB" id="A0A412X5K0"/>
<dbReference type="Gene3D" id="1.25.40.390">
    <property type="match status" value="2"/>
</dbReference>
<dbReference type="SUPFAM" id="SSF48452">
    <property type="entry name" value="TPR-like"/>
    <property type="match status" value="1"/>
</dbReference>
<evidence type="ECO:0000256" key="2">
    <source>
        <dbReference type="ARBA" id="ARBA00006275"/>
    </source>
</evidence>
<reference evidence="10 11" key="1">
    <citation type="submission" date="2018-08" db="EMBL/GenBank/DDBJ databases">
        <title>A genome reference for cultivated species of the human gut microbiota.</title>
        <authorList>
            <person name="Zou Y."/>
            <person name="Xue W."/>
            <person name="Luo G."/>
        </authorList>
    </citation>
    <scope>NUCLEOTIDE SEQUENCE [LARGE SCALE GENOMIC DNA]</scope>
    <source>
        <strain evidence="8 10">AF14-49</strain>
        <strain evidence="9 11">AF34-33</strain>
    </source>
</reference>
<evidence type="ECO:0000259" key="6">
    <source>
        <dbReference type="Pfam" id="PF07980"/>
    </source>
</evidence>
<keyword evidence="3" id="KW-0732">Signal</keyword>
<feature type="domain" description="SusD-like N-terminal" evidence="7">
    <location>
        <begin position="21"/>
        <end position="221"/>
    </location>
</feature>
<evidence type="ECO:0000313" key="8">
    <source>
        <dbReference type="EMBL" id="RGV36178.1"/>
    </source>
</evidence>
<dbReference type="Pfam" id="PF14322">
    <property type="entry name" value="SusD-like_3"/>
    <property type="match status" value="1"/>
</dbReference>
<keyword evidence="5" id="KW-0998">Cell outer membrane</keyword>
<gene>
    <name evidence="8" type="ORF">DWW18_01810</name>
    <name evidence="9" type="ORF">DWZ68_01125</name>
</gene>
<dbReference type="Pfam" id="PF07980">
    <property type="entry name" value="SusD_RagB"/>
    <property type="match status" value="1"/>
</dbReference>
<dbReference type="InterPro" id="IPR033985">
    <property type="entry name" value="SusD-like_N"/>
</dbReference>
<dbReference type="GO" id="GO:0009279">
    <property type="term" value="C:cell outer membrane"/>
    <property type="evidence" value="ECO:0007669"/>
    <property type="project" value="UniProtKB-SubCell"/>
</dbReference>
<evidence type="ECO:0000256" key="4">
    <source>
        <dbReference type="ARBA" id="ARBA00023136"/>
    </source>
</evidence>
<evidence type="ECO:0000313" key="10">
    <source>
        <dbReference type="Proteomes" id="UP000283589"/>
    </source>
</evidence>
<dbReference type="InterPro" id="IPR012944">
    <property type="entry name" value="SusD_RagB_dom"/>
</dbReference>
<dbReference type="EMBL" id="QRPV01000001">
    <property type="protein sequence ID" value="RHM47603.1"/>
    <property type="molecule type" value="Genomic_DNA"/>
</dbReference>
<protein>
    <submittedName>
        <fullName evidence="8">RagB/SusD family nutrient uptake outer membrane protein</fullName>
    </submittedName>
</protein>
<comment type="subcellular location">
    <subcellularLocation>
        <location evidence="1">Cell outer membrane</location>
    </subcellularLocation>
</comment>
<organism evidence="8 10">
    <name type="scientific">Butyricimonas virosa</name>
    <dbReference type="NCBI Taxonomy" id="544645"/>
    <lineage>
        <taxon>Bacteria</taxon>
        <taxon>Pseudomonadati</taxon>
        <taxon>Bacteroidota</taxon>
        <taxon>Bacteroidia</taxon>
        <taxon>Bacteroidales</taxon>
        <taxon>Odoribacteraceae</taxon>
        <taxon>Butyricimonas</taxon>
    </lineage>
</organism>
<dbReference type="RefSeq" id="WP_118258442.1">
    <property type="nucleotide sequence ID" value="NZ_CABJDM010000001.1"/>
</dbReference>
<dbReference type="InterPro" id="IPR011990">
    <property type="entry name" value="TPR-like_helical_dom_sf"/>
</dbReference>
<name>A0A412X5K0_9BACT</name>
<evidence type="ECO:0000256" key="3">
    <source>
        <dbReference type="ARBA" id="ARBA00022729"/>
    </source>
</evidence>
<sequence>MKVLKLYMMMLIVGMCCSCDEYLEVKNYGQVLPETDEDYATLINNQLSAIDKGTAGAANMLGSFAWIIELECYSDNLNTSLMTSNALSYIYVGTNVNSAQYRFMNYYSLIKDYNIIIDNLKERDTELGKKILATAYAMRGVMYFNLMRECCEAYEKDRATEIMGVPNVEHFDIEAKPGRGNIQELVNFIVRDLETAIQMNQTDEQYRFTADVARAYLARTYFWAQDWKNAIKMAKEVLDKYPLVEGDEYKEMIQSPQGKLGDMLFRTFITGSLTAYNRNLKNVKTRPVNMSLINLFPEKERDIRYTTFFDSKYFSTKGIRVCVRAAEMCLILAESYAHLSDTDNALIYLNLLRSKRIADYVPYTVATLPTVNESDVIKTDATGAKLTPLMSAVLNERRKEMFMEGDRWFELKRNGSPEFWVGYNFVKYTTEKYLYTFPLRKADLIANENLVQNPGYENL</sequence>
<dbReference type="EMBL" id="QRZA01000002">
    <property type="protein sequence ID" value="RGV36178.1"/>
    <property type="molecule type" value="Genomic_DNA"/>
</dbReference>
<evidence type="ECO:0000259" key="7">
    <source>
        <dbReference type="Pfam" id="PF14322"/>
    </source>
</evidence>
<accession>A0A412X5K0</accession>
<evidence type="ECO:0000313" key="11">
    <source>
        <dbReference type="Proteomes" id="UP000286038"/>
    </source>
</evidence>